<dbReference type="EMBL" id="LT575490">
    <property type="protein sequence ID" value="SAY42916.1"/>
    <property type="molecule type" value="Genomic_DNA"/>
</dbReference>
<feature type="transmembrane region" description="Helical" evidence="1">
    <location>
        <begin position="6"/>
        <end position="29"/>
    </location>
</feature>
<evidence type="ECO:0000313" key="2">
    <source>
        <dbReference type="EMBL" id="SAY42916.1"/>
    </source>
</evidence>
<reference evidence="2" key="1">
    <citation type="submission" date="2016-05" db="EMBL/GenBank/DDBJ databases">
        <authorList>
            <person name="Cock P.J.A."/>
            <person name="Cock P.J.A."/>
        </authorList>
    </citation>
    <scope>NUCLEOTIDE SEQUENCE</scope>
    <source>
        <strain evidence="2">PWN146_assembly</strain>
    </source>
</reference>
<protein>
    <submittedName>
        <fullName evidence="2">Uncharacterized protein</fullName>
    </submittedName>
</protein>
<sequence length="79" mass="9261">MRGVMFAVIPSPLFAIVFWLMTPFCQPALNRVSSARWKRQTPRIRPGDRRMRSPCIPSVLIRPSRLYTTLKRRDYAAVR</sequence>
<dbReference type="AlphaFoldDB" id="A0A1C3HD16"/>
<keyword evidence="1" id="KW-0812">Transmembrane</keyword>
<proteinExistence type="predicted"/>
<name>A0A1C3HD16_SERMA</name>
<evidence type="ECO:0000256" key="1">
    <source>
        <dbReference type="SAM" id="Phobius"/>
    </source>
</evidence>
<gene>
    <name evidence="2" type="ORF">PWN146_01603</name>
</gene>
<accession>A0A1C3HD16</accession>
<keyword evidence="1" id="KW-0472">Membrane</keyword>
<organism evidence="2">
    <name type="scientific">Serratia marcescens</name>
    <dbReference type="NCBI Taxonomy" id="615"/>
    <lineage>
        <taxon>Bacteria</taxon>
        <taxon>Pseudomonadati</taxon>
        <taxon>Pseudomonadota</taxon>
        <taxon>Gammaproteobacteria</taxon>
        <taxon>Enterobacterales</taxon>
        <taxon>Yersiniaceae</taxon>
        <taxon>Serratia</taxon>
    </lineage>
</organism>
<keyword evidence="1" id="KW-1133">Transmembrane helix</keyword>